<dbReference type="Pfam" id="PF23282">
    <property type="entry name" value="WHD_ROQ1"/>
    <property type="match status" value="1"/>
</dbReference>
<evidence type="ECO:0000256" key="3">
    <source>
        <dbReference type="SAM" id="MobiDB-lite"/>
    </source>
</evidence>
<dbReference type="InterPro" id="IPR032675">
    <property type="entry name" value="LRR_dom_sf"/>
</dbReference>
<proteinExistence type="predicted"/>
<keyword evidence="2" id="KW-0677">Repeat</keyword>
<comment type="caution">
    <text evidence="6">The sequence shown here is derived from an EMBL/GenBank/DDBJ whole genome shotgun (WGS) entry which is preliminary data.</text>
</comment>
<dbReference type="AlphaFoldDB" id="A0AAN9QVM7"/>
<keyword evidence="1" id="KW-0433">Leucine-rich repeat</keyword>
<dbReference type="GO" id="GO:0006952">
    <property type="term" value="P:defense response"/>
    <property type="evidence" value="ECO:0007669"/>
    <property type="project" value="InterPro"/>
</dbReference>
<organism evidence="6 7">
    <name type="scientific">Canavalia gladiata</name>
    <name type="common">Sword bean</name>
    <name type="synonym">Dolichos gladiatus</name>
    <dbReference type="NCBI Taxonomy" id="3824"/>
    <lineage>
        <taxon>Eukaryota</taxon>
        <taxon>Viridiplantae</taxon>
        <taxon>Streptophyta</taxon>
        <taxon>Embryophyta</taxon>
        <taxon>Tracheophyta</taxon>
        <taxon>Spermatophyta</taxon>
        <taxon>Magnoliopsida</taxon>
        <taxon>eudicotyledons</taxon>
        <taxon>Gunneridae</taxon>
        <taxon>Pentapetalae</taxon>
        <taxon>rosids</taxon>
        <taxon>fabids</taxon>
        <taxon>Fabales</taxon>
        <taxon>Fabaceae</taxon>
        <taxon>Papilionoideae</taxon>
        <taxon>50 kb inversion clade</taxon>
        <taxon>NPAAA clade</taxon>
        <taxon>indigoferoid/millettioid clade</taxon>
        <taxon>Phaseoleae</taxon>
        <taxon>Canavalia</taxon>
    </lineage>
</organism>
<feature type="region of interest" description="Disordered" evidence="3">
    <location>
        <begin position="712"/>
        <end position="735"/>
    </location>
</feature>
<dbReference type="PANTHER" id="PTHR11017:SF385">
    <property type="entry name" value="DISEASE RESISTANCE PROTEIN (TIR-NBS-LRR CLASS)-RELATED"/>
    <property type="match status" value="1"/>
</dbReference>
<dbReference type="InterPro" id="IPR044974">
    <property type="entry name" value="Disease_R_plants"/>
</dbReference>
<accession>A0AAN9QVM7</accession>
<dbReference type="EMBL" id="JAYMYQ010000002">
    <property type="protein sequence ID" value="KAK7349264.1"/>
    <property type="molecule type" value="Genomic_DNA"/>
</dbReference>
<evidence type="ECO:0000256" key="1">
    <source>
        <dbReference type="ARBA" id="ARBA00022614"/>
    </source>
</evidence>
<reference evidence="6 7" key="1">
    <citation type="submission" date="2024-01" db="EMBL/GenBank/DDBJ databases">
        <title>The genomes of 5 underutilized Papilionoideae crops provide insights into root nodulation and disease resistanc.</title>
        <authorList>
            <person name="Jiang F."/>
        </authorList>
    </citation>
    <scope>NUCLEOTIDE SEQUENCE [LARGE SCALE GENOMIC DNA]</scope>
    <source>
        <strain evidence="6">LVBAO_FW01</strain>
        <tissue evidence="6">Leaves</tissue>
    </source>
</reference>
<dbReference type="InterPro" id="IPR058192">
    <property type="entry name" value="WHD_ROQ1-like"/>
</dbReference>
<dbReference type="PANTHER" id="PTHR11017">
    <property type="entry name" value="LEUCINE-RICH REPEAT-CONTAINING PROTEIN"/>
    <property type="match status" value="1"/>
</dbReference>
<feature type="compositionally biased region" description="Basic and acidic residues" evidence="3">
    <location>
        <begin position="725"/>
        <end position="735"/>
    </location>
</feature>
<dbReference type="SUPFAM" id="SSF52058">
    <property type="entry name" value="L domain-like"/>
    <property type="match status" value="1"/>
</dbReference>
<dbReference type="Pfam" id="PF20160">
    <property type="entry name" value="C-JID"/>
    <property type="match status" value="1"/>
</dbReference>
<dbReference type="Gene3D" id="3.80.10.10">
    <property type="entry name" value="Ribonuclease Inhibitor"/>
    <property type="match status" value="2"/>
</dbReference>
<feature type="domain" description="Disease resistance protein Roq1-like winged-helix" evidence="5">
    <location>
        <begin position="78"/>
        <end position="129"/>
    </location>
</feature>
<evidence type="ECO:0000256" key="2">
    <source>
        <dbReference type="ARBA" id="ARBA00022737"/>
    </source>
</evidence>
<dbReference type="Pfam" id="PF07725">
    <property type="entry name" value="LRR_3"/>
    <property type="match status" value="1"/>
</dbReference>
<dbReference type="Proteomes" id="UP001367508">
    <property type="component" value="Unassembled WGS sequence"/>
</dbReference>
<dbReference type="InterPro" id="IPR011713">
    <property type="entry name" value="Leu-rich_rpt_3"/>
</dbReference>
<sequence length="754" mass="85678">MGSNDVCWSSFAAFSPKKDESELIKDIVNDVLRKLYHKYPSELIGLVGVDENCKSIESLVEKVPIIGIWGMGGEDKDHVIRLLDACYLFATSGIEILQDKALITISKENKIQMHELIQEMGWEIVRQESIKDPGRRSRLRDTEEVCDVLKNNSGTDVIEGIMLDMSQIRELPLSADIFKKMVNLRLLKFYSPFNERACNVHLSMGLESLPHKLRYLQWNGYPLMSLPSTFCAEMLVELRLPHSHVKKLWDGLQDFVNLKEIDLIASTQLMELPDLSKATKLEILNISHCINLSNVHPSILSLDSLVDFVLYGCKKLKSLHLRSVKYIVLNGCFNLKEFSLTSGEINMLDLRGTAIETLDMSIGHLSKIDKIYVCQSLKNVPKDLPSLASLRELNLHSCRQLDMSNLHNLLGASHYVQKLILDECGNLYEVPSNIKHLSCLEYLSLRDCMRLQYIPQLPPSIGHLDVINCTSLKTVLPLMTSRQMGQNDISISFENCSKLDTHSQSNIMEYANFKLKQIANANVNSPHTLNKRGGAICLPGSKVPEWFETKTKTQASITVELPPPFHLLGFVFCVVLSQFQSNGKYEYHQIVCQWCLEDGRSVGYICRWYHKGITTLNSDHVYLWYEPACDKIIEAAKENRGNDDECNTDKLIVSFKFYVETHKLCEPKQIGLIGIKECGVCPINASEYCSFINHIELDMKTEHRAREITMEVGSSDQNIDEEERNDIKSQEQNKGKDSCYCLPGMELTFILHPS</sequence>
<gene>
    <name evidence="6" type="ORF">VNO77_06497</name>
</gene>
<dbReference type="InterPro" id="IPR045344">
    <property type="entry name" value="C-JID"/>
</dbReference>
<evidence type="ECO:0000313" key="6">
    <source>
        <dbReference type="EMBL" id="KAK7349264.1"/>
    </source>
</evidence>
<feature type="domain" description="C-JID" evidence="4">
    <location>
        <begin position="538"/>
        <end position="685"/>
    </location>
</feature>
<keyword evidence="7" id="KW-1185">Reference proteome</keyword>
<evidence type="ECO:0000259" key="5">
    <source>
        <dbReference type="Pfam" id="PF23282"/>
    </source>
</evidence>
<evidence type="ECO:0000259" key="4">
    <source>
        <dbReference type="Pfam" id="PF20160"/>
    </source>
</evidence>
<evidence type="ECO:0000313" key="7">
    <source>
        <dbReference type="Proteomes" id="UP001367508"/>
    </source>
</evidence>
<protein>
    <submittedName>
        <fullName evidence="6">Uncharacterized protein</fullName>
    </submittedName>
</protein>
<name>A0AAN9QVM7_CANGL</name>